<dbReference type="Pfam" id="PF00069">
    <property type="entry name" value="Pkinase"/>
    <property type="match status" value="1"/>
</dbReference>
<evidence type="ECO:0000313" key="8">
    <source>
        <dbReference type="EMBL" id="TDQ51524.1"/>
    </source>
</evidence>
<accession>A0A4R6V5Q4</accession>
<keyword evidence="3 8" id="KW-0418">Kinase</keyword>
<dbReference type="InterPro" id="IPR008271">
    <property type="entry name" value="Ser/Thr_kinase_AS"/>
</dbReference>
<dbReference type="GO" id="GO:0005524">
    <property type="term" value="F:ATP binding"/>
    <property type="evidence" value="ECO:0007669"/>
    <property type="project" value="UniProtKB-KW"/>
</dbReference>
<keyword evidence="9" id="KW-1185">Reference proteome</keyword>
<keyword evidence="6" id="KW-0472">Membrane</keyword>
<dbReference type="PROSITE" id="PS00108">
    <property type="entry name" value="PROTEIN_KINASE_ST"/>
    <property type="match status" value="1"/>
</dbReference>
<dbReference type="SUPFAM" id="SSF56112">
    <property type="entry name" value="Protein kinase-like (PK-like)"/>
    <property type="match status" value="1"/>
</dbReference>
<feature type="transmembrane region" description="Helical" evidence="6">
    <location>
        <begin position="417"/>
        <end position="439"/>
    </location>
</feature>
<dbReference type="PROSITE" id="PS50011">
    <property type="entry name" value="PROTEIN_KINASE_DOM"/>
    <property type="match status" value="1"/>
</dbReference>
<dbReference type="OrthoDB" id="3915799at2"/>
<evidence type="ECO:0000256" key="1">
    <source>
        <dbReference type="ARBA" id="ARBA00022679"/>
    </source>
</evidence>
<feature type="compositionally biased region" description="Pro residues" evidence="5">
    <location>
        <begin position="307"/>
        <end position="317"/>
    </location>
</feature>
<dbReference type="Proteomes" id="UP000295281">
    <property type="component" value="Unassembled WGS sequence"/>
</dbReference>
<dbReference type="PANTHER" id="PTHR43289:SF34">
    <property type="entry name" value="SERINE_THREONINE-PROTEIN KINASE YBDM-RELATED"/>
    <property type="match status" value="1"/>
</dbReference>
<dbReference type="CDD" id="cd14014">
    <property type="entry name" value="STKc_PknB_like"/>
    <property type="match status" value="1"/>
</dbReference>
<dbReference type="AlphaFoldDB" id="A0A4R6V5Q4"/>
<gene>
    <name evidence="8" type="ORF">EV190_11011</name>
</gene>
<name>A0A4R6V5Q4_9ACTN</name>
<protein>
    <submittedName>
        <fullName evidence="8">Serine/threonine protein kinase</fullName>
    </submittedName>
</protein>
<evidence type="ECO:0000256" key="6">
    <source>
        <dbReference type="SAM" id="Phobius"/>
    </source>
</evidence>
<keyword evidence="8" id="KW-0723">Serine/threonine-protein kinase</keyword>
<evidence type="ECO:0000313" key="9">
    <source>
        <dbReference type="Proteomes" id="UP000295281"/>
    </source>
</evidence>
<evidence type="ECO:0000256" key="4">
    <source>
        <dbReference type="ARBA" id="ARBA00022840"/>
    </source>
</evidence>
<dbReference type="PANTHER" id="PTHR43289">
    <property type="entry name" value="MITOGEN-ACTIVATED PROTEIN KINASE KINASE KINASE 20-RELATED"/>
    <property type="match status" value="1"/>
</dbReference>
<feature type="compositionally biased region" description="Pro residues" evidence="5">
    <location>
        <begin position="382"/>
        <end position="394"/>
    </location>
</feature>
<keyword evidence="6" id="KW-1133">Transmembrane helix</keyword>
<keyword evidence="2" id="KW-0547">Nucleotide-binding</keyword>
<feature type="compositionally biased region" description="Pro residues" evidence="5">
    <location>
        <begin position="331"/>
        <end position="372"/>
    </location>
</feature>
<feature type="region of interest" description="Disordered" evidence="5">
    <location>
        <begin position="304"/>
        <end position="410"/>
    </location>
</feature>
<dbReference type="InterPro" id="IPR000719">
    <property type="entry name" value="Prot_kinase_dom"/>
</dbReference>
<dbReference type="InterPro" id="IPR011009">
    <property type="entry name" value="Kinase-like_dom_sf"/>
</dbReference>
<dbReference type="RefSeq" id="WP_133741953.1">
    <property type="nucleotide sequence ID" value="NZ_SNYN01000010.1"/>
</dbReference>
<dbReference type="EMBL" id="SNYN01000010">
    <property type="protein sequence ID" value="TDQ51524.1"/>
    <property type="molecule type" value="Genomic_DNA"/>
</dbReference>
<evidence type="ECO:0000259" key="7">
    <source>
        <dbReference type="PROSITE" id="PS50011"/>
    </source>
</evidence>
<reference evidence="8 9" key="1">
    <citation type="submission" date="2019-03" db="EMBL/GenBank/DDBJ databases">
        <title>Genomic Encyclopedia of Type Strains, Phase IV (KMG-IV): sequencing the most valuable type-strain genomes for metagenomic binning, comparative biology and taxonomic classification.</title>
        <authorList>
            <person name="Goeker M."/>
        </authorList>
    </citation>
    <scope>NUCLEOTIDE SEQUENCE [LARGE SCALE GENOMIC DNA]</scope>
    <source>
        <strain evidence="8 9">DSM 46770</strain>
    </source>
</reference>
<feature type="domain" description="Protein kinase" evidence="7">
    <location>
        <begin position="18"/>
        <end position="265"/>
    </location>
</feature>
<proteinExistence type="predicted"/>
<keyword evidence="4" id="KW-0067">ATP-binding</keyword>
<feature type="region of interest" description="Disordered" evidence="5">
    <location>
        <begin position="441"/>
        <end position="471"/>
    </location>
</feature>
<feature type="compositionally biased region" description="Polar residues" evidence="5">
    <location>
        <begin position="441"/>
        <end position="450"/>
    </location>
</feature>
<dbReference type="Gene3D" id="3.30.200.20">
    <property type="entry name" value="Phosphorylase Kinase, domain 1"/>
    <property type="match status" value="1"/>
</dbReference>
<evidence type="ECO:0000256" key="5">
    <source>
        <dbReference type="SAM" id="MobiDB-lite"/>
    </source>
</evidence>
<sequence>MSATAPLRDGDPRRVGGYELTARLGRGGQGVVYLGTGPGGDQVAVKLLHRDLVNDAARRAQLAKEVDTARRVARFCTAQVLDADVTGDPPYVVSEFIDGPSLHGVVRDEGPLTGSRLERLAVGTITALAAIHRAGIVHRDFKPGNVLLGPDGPRVIDFGIARALDASTQTSSIVGTPSFMAPEQISGDALGPAADVFAWGSTMVFAATASAPFGQDSLPGVIHRLTSMPPELGALAGPLRSIVERCLAKDAKARPSSAEVLLTVLSSSGPLAPDAPAGAGAGPVPKVTELPMPTLQAGAVAAAGIRPPAPAGPPPVRMPTAAPHPRTGPNTFPPTGPQGLPPGGPGTFPPTGPQGLPPGGPGTFPPTGPRSLPPEGSGGFPPGVPGTYPRPVPHSPDQNRKPGDRPPAARPGGSSGVLLFLGVLALVGVLVAAGVAVYLSQQGGQRPPSDSTREMYAPLPGEQPETALAVR</sequence>
<organism evidence="8 9">
    <name type="scientific">Actinorugispora endophytica</name>
    <dbReference type="NCBI Taxonomy" id="1605990"/>
    <lineage>
        <taxon>Bacteria</taxon>
        <taxon>Bacillati</taxon>
        <taxon>Actinomycetota</taxon>
        <taxon>Actinomycetes</taxon>
        <taxon>Streptosporangiales</taxon>
        <taxon>Nocardiopsidaceae</taxon>
        <taxon>Actinorugispora</taxon>
    </lineage>
</organism>
<dbReference type="GO" id="GO:0004674">
    <property type="term" value="F:protein serine/threonine kinase activity"/>
    <property type="evidence" value="ECO:0007669"/>
    <property type="project" value="UniProtKB-KW"/>
</dbReference>
<evidence type="ECO:0000256" key="2">
    <source>
        <dbReference type="ARBA" id="ARBA00022741"/>
    </source>
</evidence>
<evidence type="ECO:0000256" key="3">
    <source>
        <dbReference type="ARBA" id="ARBA00022777"/>
    </source>
</evidence>
<comment type="caution">
    <text evidence="8">The sequence shown here is derived from an EMBL/GenBank/DDBJ whole genome shotgun (WGS) entry which is preliminary data.</text>
</comment>
<keyword evidence="1" id="KW-0808">Transferase</keyword>
<keyword evidence="6" id="KW-0812">Transmembrane</keyword>
<dbReference type="Gene3D" id="1.10.510.10">
    <property type="entry name" value="Transferase(Phosphotransferase) domain 1"/>
    <property type="match status" value="1"/>
</dbReference>